<feature type="coiled-coil region" evidence="1">
    <location>
        <begin position="122"/>
        <end position="152"/>
    </location>
</feature>
<dbReference type="InterPro" id="IPR059179">
    <property type="entry name" value="MLKL-like_MCAfunc"/>
</dbReference>
<dbReference type="EMBL" id="HBFA01005757">
    <property type="protein sequence ID" value="CAD8653395.1"/>
    <property type="molecule type" value="Transcribed_RNA"/>
</dbReference>
<sequence>MDPLSAVGVVTKCYELLKKIQEARKGAKDPKSTLGKLCSDLAKLCEPVEPLLLRLQSGTSNGNPDMAKALDFLSEALQEAVNLIAKVQRAGFTKLLLEKSTLQSALKEVGVKLERGIQVVTAVSQGRNHEEMKRELEKIAEEQRQRDHLMAREQKERDLQLHERLNAIFDRMPLSSPSSGGSNSN</sequence>
<reference evidence="2" key="1">
    <citation type="submission" date="2021-01" db="EMBL/GenBank/DDBJ databases">
        <authorList>
            <person name="Corre E."/>
            <person name="Pelletier E."/>
            <person name="Niang G."/>
            <person name="Scheremetjew M."/>
            <person name="Finn R."/>
            <person name="Kale V."/>
            <person name="Holt S."/>
            <person name="Cochrane G."/>
            <person name="Meng A."/>
            <person name="Brown T."/>
            <person name="Cohen L."/>
        </authorList>
    </citation>
    <scope>NUCLEOTIDE SEQUENCE</scope>
    <source>
        <strain evidence="2">CCMP722</strain>
    </source>
</reference>
<dbReference type="GO" id="GO:0007166">
    <property type="term" value="P:cell surface receptor signaling pathway"/>
    <property type="evidence" value="ECO:0007669"/>
    <property type="project" value="InterPro"/>
</dbReference>
<accession>A0A7S0QWJ0</accession>
<dbReference type="PANTHER" id="PTHR35832">
    <property type="entry name" value="OS12G0248400 PROTEIN-RELATED"/>
    <property type="match status" value="1"/>
</dbReference>
<gene>
    <name evidence="2" type="ORF">POBO1169_LOCUS2948</name>
</gene>
<dbReference type="AlphaFoldDB" id="A0A7S0QWJ0"/>
<evidence type="ECO:0000313" key="2">
    <source>
        <dbReference type="EMBL" id="CAD8653395.1"/>
    </source>
</evidence>
<organism evidence="2">
    <name type="scientific">Pyramimonas obovata</name>
    <dbReference type="NCBI Taxonomy" id="1411642"/>
    <lineage>
        <taxon>Eukaryota</taxon>
        <taxon>Viridiplantae</taxon>
        <taxon>Chlorophyta</taxon>
        <taxon>Pyramimonadophyceae</taxon>
        <taxon>Pyramimonadales</taxon>
        <taxon>Pyramimonadaceae</taxon>
        <taxon>Pyramimonas</taxon>
        <taxon>Pyramimonas incertae sedis</taxon>
    </lineage>
</organism>
<dbReference type="PANTHER" id="PTHR35832:SF6">
    <property type="entry name" value="EXPRESSED PROTEIN"/>
    <property type="match status" value="1"/>
</dbReference>
<keyword evidence="1" id="KW-0175">Coiled coil</keyword>
<name>A0A7S0QWJ0_9CHLO</name>
<evidence type="ECO:0000256" key="1">
    <source>
        <dbReference type="SAM" id="Coils"/>
    </source>
</evidence>
<dbReference type="Gene3D" id="1.20.930.20">
    <property type="entry name" value="Adaptor protein Cbl, N-terminal domain"/>
    <property type="match status" value="1"/>
</dbReference>
<dbReference type="CDD" id="cd21037">
    <property type="entry name" value="MLKL_NTD"/>
    <property type="match status" value="1"/>
</dbReference>
<dbReference type="InterPro" id="IPR036537">
    <property type="entry name" value="Adaptor_Cbl_N_dom_sf"/>
</dbReference>
<proteinExistence type="predicted"/>
<protein>
    <submittedName>
        <fullName evidence="2">Uncharacterized protein</fullName>
    </submittedName>
</protein>